<feature type="region of interest" description="Disordered" evidence="1">
    <location>
        <begin position="184"/>
        <end position="213"/>
    </location>
</feature>
<evidence type="ECO:0000256" key="1">
    <source>
        <dbReference type="SAM" id="MobiDB-lite"/>
    </source>
</evidence>
<reference evidence="2" key="1">
    <citation type="submission" date="2021-12" db="EMBL/GenBank/DDBJ databases">
        <authorList>
            <person name="King R."/>
        </authorList>
    </citation>
    <scope>NUCLEOTIDE SEQUENCE</scope>
</reference>
<name>A0A9P0AYR4_BRAAE</name>
<evidence type="ECO:0000313" key="3">
    <source>
        <dbReference type="Proteomes" id="UP001154078"/>
    </source>
</evidence>
<proteinExistence type="predicted"/>
<accession>A0A9P0AYR4</accession>
<dbReference type="Proteomes" id="UP001154078">
    <property type="component" value="Chromosome 2"/>
</dbReference>
<dbReference type="AlphaFoldDB" id="A0A9P0AYR4"/>
<gene>
    <name evidence="2" type="ORF">MELIAE_LOCUS4059</name>
</gene>
<sequence length="213" mass="23658">MVPLIKSQVIAHSAALSSSYYTQTLSKLVSLQTVKTVVPQIQYVEERVPAVEQRVIVQEKQIDHGVPLVSQRVLVPQNSEVPLYREKYGVPFTDDYEATRLGIQYAEKRPYYKKDRGTTGKKWITDFDGISKQVDISAMDLKGVLTPQVPSVSLLSPKGPYNSISNGITEALYDKKTEEAHTLETTSLDGQVKLPHSGPDSEKAGQKSLKVQI</sequence>
<organism evidence="2 3">
    <name type="scientific">Brassicogethes aeneus</name>
    <name type="common">Rape pollen beetle</name>
    <name type="synonym">Meligethes aeneus</name>
    <dbReference type="NCBI Taxonomy" id="1431903"/>
    <lineage>
        <taxon>Eukaryota</taxon>
        <taxon>Metazoa</taxon>
        <taxon>Ecdysozoa</taxon>
        <taxon>Arthropoda</taxon>
        <taxon>Hexapoda</taxon>
        <taxon>Insecta</taxon>
        <taxon>Pterygota</taxon>
        <taxon>Neoptera</taxon>
        <taxon>Endopterygota</taxon>
        <taxon>Coleoptera</taxon>
        <taxon>Polyphaga</taxon>
        <taxon>Cucujiformia</taxon>
        <taxon>Nitidulidae</taxon>
        <taxon>Meligethinae</taxon>
        <taxon>Brassicogethes</taxon>
    </lineage>
</organism>
<protein>
    <submittedName>
        <fullName evidence="2">Uncharacterized protein</fullName>
    </submittedName>
</protein>
<evidence type="ECO:0000313" key="2">
    <source>
        <dbReference type="EMBL" id="CAH0551453.1"/>
    </source>
</evidence>
<dbReference type="EMBL" id="OV121133">
    <property type="protein sequence ID" value="CAH0551453.1"/>
    <property type="molecule type" value="Genomic_DNA"/>
</dbReference>
<keyword evidence="3" id="KW-1185">Reference proteome</keyword>